<dbReference type="Gene3D" id="2.40.50.100">
    <property type="match status" value="1"/>
</dbReference>
<dbReference type="Pfam" id="PF21262">
    <property type="entry name" value="RRP40_S1"/>
    <property type="match status" value="1"/>
</dbReference>
<keyword evidence="13" id="KW-1185">Reference proteome</keyword>
<dbReference type="SUPFAM" id="SSF110324">
    <property type="entry name" value="Ribosomal L27 protein-like"/>
    <property type="match status" value="1"/>
</dbReference>
<keyword evidence="6" id="KW-0271">Exosome</keyword>
<comment type="similarity">
    <text evidence="3">Belongs to the RRP40 family.</text>
</comment>
<dbReference type="SUPFAM" id="SSF50249">
    <property type="entry name" value="Nucleic acid-binding proteins"/>
    <property type="match status" value="1"/>
</dbReference>
<evidence type="ECO:0000313" key="13">
    <source>
        <dbReference type="Proteomes" id="UP001497512"/>
    </source>
</evidence>
<evidence type="ECO:0000256" key="8">
    <source>
        <dbReference type="ARBA" id="ARBA00023242"/>
    </source>
</evidence>
<dbReference type="CDD" id="cd05790">
    <property type="entry name" value="S1_Rrp40"/>
    <property type="match status" value="1"/>
</dbReference>
<dbReference type="Pfam" id="PF18311">
    <property type="entry name" value="Rrp40_N"/>
    <property type="match status" value="1"/>
</dbReference>
<evidence type="ECO:0000256" key="7">
    <source>
        <dbReference type="ARBA" id="ARBA00022884"/>
    </source>
</evidence>
<dbReference type="Proteomes" id="UP001497512">
    <property type="component" value="Chromosome 2"/>
</dbReference>
<dbReference type="Pfam" id="PF15985">
    <property type="entry name" value="KH_6"/>
    <property type="match status" value="1"/>
</dbReference>
<dbReference type="InterPro" id="IPR037319">
    <property type="entry name" value="Rrp40_S1"/>
</dbReference>
<evidence type="ECO:0000313" key="12">
    <source>
        <dbReference type="EMBL" id="CAK9217187.1"/>
    </source>
</evidence>
<protein>
    <recommendedName>
        <fullName evidence="9">Ribosomal RNA-processing protein 40</fullName>
    </recommendedName>
</protein>
<evidence type="ECO:0000256" key="1">
    <source>
        <dbReference type="ARBA" id="ARBA00004496"/>
    </source>
</evidence>
<evidence type="ECO:0000256" key="3">
    <source>
        <dbReference type="ARBA" id="ARBA00007841"/>
    </source>
</evidence>
<feature type="domain" description="Exosome complex exonuclease Rrp40 N-terminal" evidence="11">
    <location>
        <begin position="35"/>
        <end position="72"/>
    </location>
</feature>
<feature type="domain" description="K Homology" evidence="10">
    <location>
        <begin position="160"/>
        <end position="208"/>
    </location>
</feature>
<dbReference type="SUPFAM" id="SSF54791">
    <property type="entry name" value="Eukaryotic type KH-domain (KH-domain type I)"/>
    <property type="match status" value="1"/>
</dbReference>
<keyword evidence="8" id="KW-0539">Nucleus</keyword>
<dbReference type="InterPro" id="IPR041054">
    <property type="entry name" value="Rrp40_N_euk"/>
</dbReference>
<keyword evidence="5" id="KW-0698">rRNA processing</keyword>
<dbReference type="Gene3D" id="3.30.1370.10">
    <property type="entry name" value="K Homology domain, type 1"/>
    <property type="match status" value="1"/>
</dbReference>
<dbReference type="EMBL" id="OZ019894">
    <property type="protein sequence ID" value="CAK9217187.1"/>
    <property type="molecule type" value="Genomic_DNA"/>
</dbReference>
<proteinExistence type="inferred from homology"/>
<evidence type="ECO:0000256" key="2">
    <source>
        <dbReference type="ARBA" id="ARBA00004604"/>
    </source>
</evidence>
<evidence type="ECO:0000256" key="6">
    <source>
        <dbReference type="ARBA" id="ARBA00022835"/>
    </source>
</evidence>
<reference evidence="12" key="1">
    <citation type="submission" date="2024-02" db="EMBL/GenBank/DDBJ databases">
        <authorList>
            <consortium name="ELIXIR-Norway"/>
            <consortium name="Elixir Norway"/>
        </authorList>
    </citation>
    <scope>NUCLEOTIDE SEQUENCE</scope>
</reference>
<gene>
    <name evidence="12" type="ORF">CSSPTR1EN2_LOCUS13845</name>
</gene>
<evidence type="ECO:0000256" key="5">
    <source>
        <dbReference type="ARBA" id="ARBA00022552"/>
    </source>
</evidence>
<evidence type="ECO:0000256" key="4">
    <source>
        <dbReference type="ARBA" id="ARBA00022490"/>
    </source>
</evidence>
<keyword evidence="4" id="KW-0963">Cytoplasm</keyword>
<comment type="subcellular location">
    <subcellularLocation>
        <location evidence="1">Cytoplasm</location>
    </subcellularLocation>
    <subcellularLocation>
        <location evidence="2">Nucleus</location>
        <location evidence="2">Nucleolus</location>
    </subcellularLocation>
</comment>
<sequence>MDVESSVPGAVSPFVNRIMAPGDVVLDLTKASNVLRLGSGLRQDGDNIAMTKVGRLQFKKPNKYWVEGSQKRYIPNTEDVVLGIVVDRRFEMFVVDIGGPTYASLPMLAFEGATRRNTPNLQVGAALYARVVKAHRDIDPELCCTDASGKAAGFGPLNGGYILECSTGLARVLLSKPTSPVLEALGKSLSFEIAVGMNGRVWVNAATTATTILVSNAILNSEFLTAAQQHIMVQKLLQKSQ</sequence>
<dbReference type="PANTHER" id="PTHR21321">
    <property type="entry name" value="PNAS-3 RELATED"/>
    <property type="match status" value="1"/>
</dbReference>
<organism evidence="12 13">
    <name type="scientific">Sphagnum troendelagicum</name>
    <dbReference type="NCBI Taxonomy" id="128251"/>
    <lineage>
        <taxon>Eukaryota</taxon>
        <taxon>Viridiplantae</taxon>
        <taxon>Streptophyta</taxon>
        <taxon>Embryophyta</taxon>
        <taxon>Bryophyta</taxon>
        <taxon>Sphagnophytina</taxon>
        <taxon>Sphagnopsida</taxon>
        <taxon>Sphagnales</taxon>
        <taxon>Sphagnaceae</taxon>
        <taxon>Sphagnum</taxon>
    </lineage>
</organism>
<dbReference type="InterPro" id="IPR036612">
    <property type="entry name" value="KH_dom_type_1_sf"/>
</dbReference>
<evidence type="ECO:0000259" key="11">
    <source>
        <dbReference type="Pfam" id="PF18311"/>
    </source>
</evidence>
<keyword evidence="7" id="KW-0694">RNA-binding</keyword>
<dbReference type="InterPro" id="IPR004088">
    <property type="entry name" value="KH_dom_type_1"/>
</dbReference>
<dbReference type="Gene3D" id="2.40.50.140">
    <property type="entry name" value="Nucleic acid-binding proteins"/>
    <property type="match status" value="1"/>
</dbReference>
<evidence type="ECO:0000259" key="10">
    <source>
        <dbReference type="Pfam" id="PF15985"/>
    </source>
</evidence>
<accession>A0ABP0UC40</accession>
<evidence type="ECO:0000256" key="9">
    <source>
        <dbReference type="ARBA" id="ARBA00030615"/>
    </source>
</evidence>
<dbReference type="CDD" id="cd22526">
    <property type="entry name" value="KH-I_Rrp40"/>
    <property type="match status" value="1"/>
</dbReference>
<name>A0ABP0UC40_9BRYO</name>
<dbReference type="InterPro" id="IPR026699">
    <property type="entry name" value="Exosome_RNA_bind1/RRP40/RRP4"/>
</dbReference>
<dbReference type="PANTHER" id="PTHR21321:SF1">
    <property type="entry name" value="EXOSOME COMPLEX COMPONENT RRP40"/>
    <property type="match status" value="1"/>
</dbReference>
<dbReference type="InterPro" id="IPR012340">
    <property type="entry name" value="NA-bd_OB-fold"/>
</dbReference>
<dbReference type="InterPro" id="IPR049469">
    <property type="entry name" value="RRP40_KH-I"/>
</dbReference>